<dbReference type="GeneID" id="89944145"/>
<gene>
    <name evidence="2" type="ORF">ATC70_000443</name>
</gene>
<dbReference type="Proteomes" id="UP001304243">
    <property type="component" value="Unassembled WGS sequence"/>
</dbReference>
<accession>A0AAN7DHI3</accession>
<keyword evidence="3" id="KW-1185">Reference proteome</keyword>
<feature type="region of interest" description="Disordered" evidence="1">
    <location>
        <begin position="100"/>
        <end position="130"/>
    </location>
</feature>
<sequence length="130" mass="13979">MPSHLGSPFSAASSKSSKSSKSLISSSGTIPRRVLSELRSRSHNNNAITVSVSVTTTAGEFFSPTSAQASSYLLGSTVTTPREPTRGERLEAPYNRFDALPTASRQATSESTASYNEQRNRRITIHDITS</sequence>
<evidence type="ECO:0000313" key="2">
    <source>
        <dbReference type="EMBL" id="KAK4517113.1"/>
    </source>
</evidence>
<proteinExistence type="predicted"/>
<evidence type="ECO:0000256" key="1">
    <source>
        <dbReference type="SAM" id="MobiDB-lite"/>
    </source>
</evidence>
<name>A0AAN7DHI3_9FUNG</name>
<dbReference type="EMBL" id="JASEJX010000013">
    <property type="protein sequence ID" value="KAK4517113.1"/>
    <property type="molecule type" value="Genomic_DNA"/>
</dbReference>
<dbReference type="AlphaFoldDB" id="A0AAN7DHI3"/>
<feature type="region of interest" description="Disordered" evidence="1">
    <location>
        <begin position="1"/>
        <end position="48"/>
    </location>
</feature>
<feature type="compositionally biased region" description="Low complexity" evidence="1">
    <location>
        <begin position="10"/>
        <end position="27"/>
    </location>
</feature>
<feature type="compositionally biased region" description="Polar residues" evidence="1">
    <location>
        <begin position="103"/>
        <end position="117"/>
    </location>
</feature>
<comment type="caution">
    <text evidence="2">The sequence shown here is derived from an EMBL/GenBank/DDBJ whole genome shotgun (WGS) entry which is preliminary data.</text>
</comment>
<dbReference type="RefSeq" id="XP_064683779.1">
    <property type="nucleotide sequence ID" value="XM_064819859.1"/>
</dbReference>
<reference evidence="2 3" key="1">
    <citation type="submission" date="2022-11" db="EMBL/GenBank/DDBJ databases">
        <title>Mucor velutinosus strain NIH1002 WGS.</title>
        <authorList>
            <person name="Subramanian P."/>
            <person name="Mullikin J.C."/>
            <person name="Segre J.A."/>
            <person name="Zelazny A.M."/>
        </authorList>
    </citation>
    <scope>NUCLEOTIDE SEQUENCE [LARGE SCALE GENOMIC DNA]</scope>
    <source>
        <strain evidence="2 3">NIH1002</strain>
    </source>
</reference>
<organism evidence="2 3">
    <name type="scientific">Mucor velutinosus</name>
    <dbReference type="NCBI Taxonomy" id="708070"/>
    <lineage>
        <taxon>Eukaryota</taxon>
        <taxon>Fungi</taxon>
        <taxon>Fungi incertae sedis</taxon>
        <taxon>Mucoromycota</taxon>
        <taxon>Mucoromycotina</taxon>
        <taxon>Mucoromycetes</taxon>
        <taxon>Mucorales</taxon>
        <taxon>Mucorineae</taxon>
        <taxon>Mucoraceae</taxon>
        <taxon>Mucor</taxon>
    </lineage>
</organism>
<evidence type="ECO:0000313" key="3">
    <source>
        <dbReference type="Proteomes" id="UP001304243"/>
    </source>
</evidence>
<protein>
    <submittedName>
        <fullName evidence="2">Uncharacterized protein</fullName>
    </submittedName>
</protein>